<dbReference type="PROSITE" id="PS51257">
    <property type="entry name" value="PROKAR_LIPOPROTEIN"/>
    <property type="match status" value="1"/>
</dbReference>
<name>A0A7J3X7J8_THEPE</name>
<dbReference type="AlphaFoldDB" id="A0A7J3X7J8"/>
<reference evidence="2" key="1">
    <citation type="journal article" date="2020" name="mSystems">
        <title>Genome- and Community-Level Interaction Insights into Carbon Utilization and Element Cycling Functions of Hydrothermarchaeota in Hydrothermal Sediment.</title>
        <authorList>
            <person name="Zhou Z."/>
            <person name="Liu Y."/>
            <person name="Xu W."/>
            <person name="Pan J."/>
            <person name="Luo Z.H."/>
            <person name="Li M."/>
        </authorList>
    </citation>
    <scope>NUCLEOTIDE SEQUENCE [LARGE SCALE GENOMIC DNA]</scope>
    <source>
        <strain evidence="2">SpSt-1125</strain>
    </source>
</reference>
<keyword evidence="1" id="KW-0812">Transmembrane</keyword>
<comment type="caution">
    <text evidence="2">The sequence shown here is derived from an EMBL/GenBank/DDBJ whole genome shotgun (WGS) entry which is preliminary data.</text>
</comment>
<accession>A0A7J3X7J8</accession>
<evidence type="ECO:0000313" key="2">
    <source>
        <dbReference type="EMBL" id="HHP05158.1"/>
    </source>
</evidence>
<organism evidence="2">
    <name type="scientific">Thermofilum pendens</name>
    <dbReference type="NCBI Taxonomy" id="2269"/>
    <lineage>
        <taxon>Archaea</taxon>
        <taxon>Thermoproteota</taxon>
        <taxon>Thermoprotei</taxon>
        <taxon>Thermofilales</taxon>
        <taxon>Thermofilaceae</taxon>
        <taxon>Thermofilum</taxon>
    </lineage>
</organism>
<dbReference type="EMBL" id="DRZM01000160">
    <property type="protein sequence ID" value="HHP05158.1"/>
    <property type="molecule type" value="Genomic_DNA"/>
</dbReference>
<gene>
    <name evidence="2" type="ORF">ENM88_05355</name>
</gene>
<evidence type="ECO:0000256" key="1">
    <source>
        <dbReference type="SAM" id="Phobius"/>
    </source>
</evidence>
<keyword evidence="1" id="KW-1133">Transmembrane helix</keyword>
<protein>
    <submittedName>
        <fullName evidence="2">Uncharacterized protein</fullName>
    </submittedName>
</protein>
<keyword evidence="1" id="KW-0472">Membrane</keyword>
<proteinExistence type="predicted"/>
<feature type="transmembrane region" description="Helical" evidence="1">
    <location>
        <begin position="440"/>
        <end position="460"/>
    </location>
</feature>
<sequence>MRAQKVCALSLLLSLLYTLQVAAACFSPADLFAAEVVLSKPGVNYDLAMLSGVVEVEYAGGRAYAYRSHYDERLVVLLYEQELAGDRHLVVRLQVPVKEEVMAVHKCVFPASRCSAKLPVGKVVTVAEGSGEAVLELGELRFSNPAFVLFKLVLRVLEGRANFTVSGELTLESAFEGEPPRAGSRVYRVLMPCLVEQNMPCYRVMVVIPGYDAPLRVEEGVYRPTLKLSWISTGSASILVEELEVLCRGAVLPQPLPQGWTLEGGVLTGDIDSARVTVDLESGVCEVVVPGPAASLPREVEEQLRKLLAPGDPASLKLECSSSVDSKLKPAVEVGEEEVKAALKRELEWLAETGVVEGLSSSDIEAITAAARLGYAGWNSRLVWHSGAWVPYSEVPGAALLRCVTGVSEVFNAESGAYEQLRPAGAGGATGEVPGIAPAAAAPAVLVVALLVALLAYLAVRLARRGTKTTPGSANT</sequence>